<dbReference type="RefSeq" id="WP_377247836.1">
    <property type="nucleotide sequence ID" value="NZ_JBHLUH010000009.1"/>
</dbReference>
<feature type="transmembrane region" description="Helical" evidence="1">
    <location>
        <begin position="309"/>
        <end position="332"/>
    </location>
</feature>
<reference evidence="2 3" key="1">
    <citation type="submission" date="2024-09" db="EMBL/GenBank/DDBJ databases">
        <authorList>
            <person name="Sun Q."/>
            <person name="Mori K."/>
        </authorList>
    </citation>
    <scope>NUCLEOTIDE SEQUENCE [LARGE SCALE GENOMIC DNA]</scope>
    <source>
        <strain evidence="2 3">TBRC 3947</strain>
    </source>
</reference>
<organism evidence="2 3">
    <name type="scientific">Phytohabitans kaempferiae</name>
    <dbReference type="NCBI Taxonomy" id="1620943"/>
    <lineage>
        <taxon>Bacteria</taxon>
        <taxon>Bacillati</taxon>
        <taxon>Actinomycetota</taxon>
        <taxon>Actinomycetes</taxon>
        <taxon>Micromonosporales</taxon>
        <taxon>Micromonosporaceae</taxon>
    </lineage>
</organism>
<evidence type="ECO:0000313" key="3">
    <source>
        <dbReference type="Proteomes" id="UP001589867"/>
    </source>
</evidence>
<feature type="transmembrane region" description="Helical" evidence="1">
    <location>
        <begin position="19"/>
        <end position="37"/>
    </location>
</feature>
<evidence type="ECO:0000256" key="1">
    <source>
        <dbReference type="SAM" id="Phobius"/>
    </source>
</evidence>
<feature type="transmembrane region" description="Helical" evidence="1">
    <location>
        <begin position="131"/>
        <end position="150"/>
    </location>
</feature>
<keyword evidence="3" id="KW-1185">Reference proteome</keyword>
<comment type="caution">
    <text evidence="2">The sequence shown here is derived from an EMBL/GenBank/DDBJ whole genome shotgun (WGS) entry which is preliminary data.</text>
</comment>
<accession>A0ABV6LYT8</accession>
<protein>
    <submittedName>
        <fullName evidence="2">Uncharacterized protein</fullName>
    </submittedName>
</protein>
<keyword evidence="1" id="KW-0472">Membrane</keyword>
<keyword evidence="1" id="KW-1133">Transmembrane helix</keyword>
<feature type="transmembrane region" description="Helical" evidence="1">
    <location>
        <begin position="159"/>
        <end position="179"/>
    </location>
</feature>
<feature type="transmembrane region" description="Helical" evidence="1">
    <location>
        <begin position="49"/>
        <end position="68"/>
    </location>
</feature>
<name>A0ABV6LYT8_9ACTN</name>
<sequence>MDGAGAKAVGRAFPGPVELAAWLAVTVPAPLVFFQATHRWEEDQPLSTALYWALAPLPVLAATAAARLSSPRSTAGARPATPAAARPRSTAVGRFAAIAAGTAVAAVFLAASTVWYRWVVPLDGEASWPRFWWTGAALAVAGAVAGHVIAPRRWPGGRAWVRPGLVLGVVVALLGAVLATTTVRLGAEDSTVRFDEGGAGGVGPAGVPEGMPGQMVLPKAGRYALLAMGSAPRRPDCRYSVPGVAERRAEPVSIPPGNYGGDYASYAWVATITVPEPGRYALDCQDAPPEASYLVGDVPEIRGAVGALIHWPVAVVWLLGAVPGLLILLAALRRRGGQNT</sequence>
<gene>
    <name evidence="2" type="ORF">ACFFIA_08040</name>
</gene>
<keyword evidence="1" id="KW-0812">Transmembrane</keyword>
<dbReference type="Proteomes" id="UP001589867">
    <property type="component" value="Unassembled WGS sequence"/>
</dbReference>
<dbReference type="EMBL" id="JBHLUH010000009">
    <property type="protein sequence ID" value="MFC0527606.1"/>
    <property type="molecule type" value="Genomic_DNA"/>
</dbReference>
<proteinExistence type="predicted"/>
<feature type="transmembrane region" description="Helical" evidence="1">
    <location>
        <begin position="95"/>
        <end position="119"/>
    </location>
</feature>
<evidence type="ECO:0000313" key="2">
    <source>
        <dbReference type="EMBL" id="MFC0527606.1"/>
    </source>
</evidence>